<dbReference type="InterPro" id="IPR029063">
    <property type="entry name" value="SAM-dependent_MTases_sf"/>
</dbReference>
<dbReference type="GO" id="GO:0008168">
    <property type="term" value="F:methyltransferase activity"/>
    <property type="evidence" value="ECO:0007669"/>
    <property type="project" value="UniProtKB-KW"/>
</dbReference>
<name>A0ABU3L9K6_9FLAO</name>
<gene>
    <name evidence="10" type="ORF">RQM65_17285</name>
</gene>
<sequence length="261" mass="28049">MNSKIENLDRSKVTNAVQEIYREVASNPEKGFHFPVGRISCMNLGYPAEELDALPVSAVESFAGAGYPFVADSIKSGDTVVDVGSGSGTDVLIARHKTGDKGLVYGIDFSETMNKKARENIDKSGLDGIQIRESPADNIPLEDANADVATSNGAINLVTDKDKAYGEIYRILRPGGRIQIADIVLSKPVDAASKANARLWAECIAGAEPVNTYLDLVRAAGFKDVTVIDRLDYFDRSSNESTRKTAKSLGAHAIVLIGRKD</sequence>
<keyword evidence="1" id="KW-0808">Transferase</keyword>
<comment type="catalytic activity">
    <reaction evidence="7">
        <text>arsenic triglutathione + 2 [thioredoxin]-dithiol + 2 S-adenosyl-L-methionine + H2O = dimethylarsinous acid + 2 [thioredoxin]-disulfide + 3 glutathione + 2 S-adenosyl-L-homocysteine + 2 H(+)</text>
        <dbReference type="Rhea" id="RHEA:69464"/>
        <dbReference type="Rhea" id="RHEA-COMP:10698"/>
        <dbReference type="Rhea" id="RHEA-COMP:10700"/>
        <dbReference type="ChEBI" id="CHEBI:15377"/>
        <dbReference type="ChEBI" id="CHEBI:15378"/>
        <dbReference type="ChEBI" id="CHEBI:23808"/>
        <dbReference type="ChEBI" id="CHEBI:29950"/>
        <dbReference type="ChEBI" id="CHEBI:50058"/>
        <dbReference type="ChEBI" id="CHEBI:57856"/>
        <dbReference type="ChEBI" id="CHEBI:57925"/>
        <dbReference type="ChEBI" id="CHEBI:59789"/>
        <dbReference type="ChEBI" id="CHEBI:183640"/>
        <dbReference type="EC" id="2.1.1.137"/>
    </reaction>
</comment>
<comment type="catalytic activity">
    <reaction evidence="6">
        <text>arsenic triglutathione + [thioredoxin]-dithiol + S-adenosyl-L-methionine + 2 H2O = methylarsonous acid + [thioredoxin]-disulfide + 3 glutathione + S-adenosyl-L-homocysteine + H(+)</text>
        <dbReference type="Rhea" id="RHEA:69460"/>
        <dbReference type="Rhea" id="RHEA-COMP:10698"/>
        <dbReference type="Rhea" id="RHEA-COMP:10700"/>
        <dbReference type="ChEBI" id="CHEBI:15377"/>
        <dbReference type="ChEBI" id="CHEBI:15378"/>
        <dbReference type="ChEBI" id="CHEBI:17826"/>
        <dbReference type="ChEBI" id="CHEBI:29950"/>
        <dbReference type="ChEBI" id="CHEBI:50058"/>
        <dbReference type="ChEBI" id="CHEBI:57856"/>
        <dbReference type="ChEBI" id="CHEBI:57925"/>
        <dbReference type="ChEBI" id="CHEBI:59789"/>
        <dbReference type="ChEBI" id="CHEBI:183640"/>
        <dbReference type="EC" id="2.1.1.137"/>
    </reaction>
</comment>
<dbReference type="CDD" id="cd02440">
    <property type="entry name" value="AdoMet_MTases"/>
    <property type="match status" value="1"/>
</dbReference>
<organism evidence="10 11">
    <name type="scientific">Pricia mediterranea</name>
    <dbReference type="NCBI Taxonomy" id="3076079"/>
    <lineage>
        <taxon>Bacteria</taxon>
        <taxon>Pseudomonadati</taxon>
        <taxon>Bacteroidota</taxon>
        <taxon>Flavobacteriia</taxon>
        <taxon>Flavobacteriales</taxon>
        <taxon>Flavobacteriaceae</taxon>
        <taxon>Pricia</taxon>
    </lineage>
</organism>
<proteinExistence type="inferred from homology"/>
<keyword evidence="10" id="KW-0489">Methyltransferase</keyword>
<evidence type="ECO:0000256" key="7">
    <source>
        <dbReference type="ARBA" id="ARBA00047943"/>
    </source>
</evidence>
<dbReference type="EC" id="2.1.1.137" evidence="4"/>
<comment type="catalytic activity">
    <reaction evidence="8">
        <text>arsenic triglutathione + 3 [thioredoxin]-dithiol + 3 S-adenosyl-L-methionine = trimethylarsine + 3 [thioredoxin]-disulfide + 3 glutathione + 3 S-adenosyl-L-homocysteine + 3 H(+)</text>
        <dbReference type="Rhea" id="RHEA:69432"/>
        <dbReference type="Rhea" id="RHEA-COMP:10698"/>
        <dbReference type="Rhea" id="RHEA-COMP:10700"/>
        <dbReference type="ChEBI" id="CHEBI:15378"/>
        <dbReference type="ChEBI" id="CHEBI:27130"/>
        <dbReference type="ChEBI" id="CHEBI:29950"/>
        <dbReference type="ChEBI" id="CHEBI:50058"/>
        <dbReference type="ChEBI" id="CHEBI:57856"/>
        <dbReference type="ChEBI" id="CHEBI:57925"/>
        <dbReference type="ChEBI" id="CHEBI:59789"/>
        <dbReference type="ChEBI" id="CHEBI:183640"/>
        <dbReference type="EC" id="2.1.1.137"/>
    </reaction>
</comment>
<evidence type="ECO:0000256" key="6">
    <source>
        <dbReference type="ARBA" id="ARBA00047941"/>
    </source>
</evidence>
<evidence type="ECO:0000256" key="3">
    <source>
        <dbReference type="ARBA" id="ARBA00034487"/>
    </source>
</evidence>
<feature type="domain" description="Methyltransferase" evidence="9">
    <location>
        <begin position="74"/>
        <end position="220"/>
    </location>
</feature>
<keyword evidence="11" id="KW-1185">Reference proteome</keyword>
<dbReference type="SUPFAM" id="SSF53335">
    <property type="entry name" value="S-adenosyl-L-methionine-dependent methyltransferases"/>
    <property type="match status" value="1"/>
</dbReference>
<reference evidence="10 11" key="1">
    <citation type="submission" date="2023-09" db="EMBL/GenBank/DDBJ databases">
        <title>Novel taxa isolated from Blanes Bay.</title>
        <authorList>
            <person name="Rey-Velasco X."/>
            <person name="Lucena T."/>
        </authorList>
    </citation>
    <scope>NUCLEOTIDE SEQUENCE [LARGE SCALE GENOMIC DNA]</scope>
    <source>
        <strain evidence="10 11">S334</strain>
    </source>
</reference>
<dbReference type="Proteomes" id="UP001250656">
    <property type="component" value="Unassembled WGS sequence"/>
</dbReference>
<dbReference type="InterPro" id="IPR026669">
    <property type="entry name" value="Arsenite_MeTrfase-like"/>
</dbReference>
<comment type="similarity">
    <text evidence="3">Belongs to the methyltransferase superfamily. Arsenite methyltransferase family.</text>
</comment>
<evidence type="ECO:0000256" key="1">
    <source>
        <dbReference type="ARBA" id="ARBA00022679"/>
    </source>
</evidence>
<dbReference type="Gene3D" id="3.40.50.150">
    <property type="entry name" value="Vaccinia Virus protein VP39"/>
    <property type="match status" value="1"/>
</dbReference>
<dbReference type="PANTHER" id="PTHR43675:SF8">
    <property type="entry name" value="ARSENITE METHYLTRANSFERASE"/>
    <property type="match status" value="1"/>
</dbReference>
<evidence type="ECO:0000256" key="5">
    <source>
        <dbReference type="ARBA" id="ARBA00034545"/>
    </source>
</evidence>
<dbReference type="EMBL" id="JAVTTP010000001">
    <property type="protein sequence ID" value="MDT7830426.1"/>
    <property type="molecule type" value="Genomic_DNA"/>
</dbReference>
<keyword evidence="2" id="KW-0949">S-adenosyl-L-methionine</keyword>
<comment type="caution">
    <text evidence="10">The sequence shown here is derived from an EMBL/GenBank/DDBJ whole genome shotgun (WGS) entry which is preliminary data.</text>
</comment>
<accession>A0ABU3L9K6</accession>
<evidence type="ECO:0000256" key="2">
    <source>
        <dbReference type="ARBA" id="ARBA00022691"/>
    </source>
</evidence>
<evidence type="ECO:0000313" key="11">
    <source>
        <dbReference type="Proteomes" id="UP001250656"/>
    </source>
</evidence>
<protein>
    <recommendedName>
        <fullName evidence="5">Arsenite methyltransferase</fullName>
        <ecNumber evidence="4">2.1.1.137</ecNumber>
    </recommendedName>
</protein>
<evidence type="ECO:0000256" key="8">
    <source>
        <dbReference type="ARBA" id="ARBA00048428"/>
    </source>
</evidence>
<evidence type="ECO:0000259" key="9">
    <source>
        <dbReference type="Pfam" id="PF13847"/>
    </source>
</evidence>
<evidence type="ECO:0000313" key="10">
    <source>
        <dbReference type="EMBL" id="MDT7830426.1"/>
    </source>
</evidence>
<evidence type="ECO:0000256" key="4">
    <source>
        <dbReference type="ARBA" id="ARBA00034521"/>
    </source>
</evidence>
<dbReference type="RefSeq" id="WP_314016683.1">
    <property type="nucleotide sequence ID" value="NZ_JAVTTP010000001.1"/>
</dbReference>
<dbReference type="GO" id="GO:0032259">
    <property type="term" value="P:methylation"/>
    <property type="evidence" value="ECO:0007669"/>
    <property type="project" value="UniProtKB-KW"/>
</dbReference>
<dbReference type="Pfam" id="PF13847">
    <property type="entry name" value="Methyltransf_31"/>
    <property type="match status" value="1"/>
</dbReference>
<dbReference type="InterPro" id="IPR025714">
    <property type="entry name" value="Methyltranfer_dom"/>
</dbReference>
<dbReference type="PANTHER" id="PTHR43675">
    <property type="entry name" value="ARSENITE METHYLTRANSFERASE"/>
    <property type="match status" value="1"/>
</dbReference>